<proteinExistence type="predicted"/>
<dbReference type="RefSeq" id="WP_259494536.1">
    <property type="nucleotide sequence ID" value="NZ_JARBWL010000002.1"/>
</dbReference>
<organism evidence="1 2">
    <name type="scientific">Pseudomonas fungipugnans</name>
    <dbReference type="NCBI Taxonomy" id="3024217"/>
    <lineage>
        <taxon>Bacteria</taxon>
        <taxon>Pseudomonadati</taxon>
        <taxon>Pseudomonadota</taxon>
        <taxon>Gammaproteobacteria</taxon>
        <taxon>Pseudomonadales</taxon>
        <taxon>Pseudomonadaceae</taxon>
        <taxon>Pseudomonas</taxon>
    </lineage>
</organism>
<gene>
    <name evidence="1" type="ORF">POF45_29420</name>
</gene>
<evidence type="ECO:0000313" key="1">
    <source>
        <dbReference type="EMBL" id="MDI2595513.1"/>
    </source>
</evidence>
<protein>
    <submittedName>
        <fullName evidence="1">Uncharacterized protein</fullName>
    </submittedName>
</protein>
<dbReference type="EMBL" id="JARBWL010000002">
    <property type="protein sequence ID" value="MDI2595513.1"/>
    <property type="molecule type" value="Genomic_DNA"/>
</dbReference>
<reference evidence="1 2" key="1">
    <citation type="submission" date="2023-02" db="EMBL/GenBank/DDBJ databases">
        <title>Pseudomonas chrutzelriedensis sp. nov., a potently antifungal strain isolated from moss.</title>
        <authorList>
            <person name="Schnyder A."/>
            <person name="Kalawong R."/>
            <person name="Eberl L."/>
            <person name="Agnoli K."/>
        </authorList>
    </citation>
    <scope>NUCLEOTIDE SEQUENCE [LARGE SCALE GENOMIC DNA]</scope>
    <source>
        <strain evidence="1 2">681</strain>
    </source>
</reference>
<evidence type="ECO:0000313" key="2">
    <source>
        <dbReference type="Proteomes" id="UP001159100"/>
    </source>
</evidence>
<sequence length="603" mass="66455">MIDPNPAPTIPDLDANNTIDVEKLGTDRLLTYINYPDIKKDDGEWIVVNWRGCAQDGTAVDEFEDRAQIVEAEVTDSGLPVRIENPTVRLLDQGWAFYSYRVDRGGVQSEESKRIFFYVGKRPRAKPDLPVLQIKESQDLRLDVESLPGDPGVWAGPYEAMATGDTVTLHCSRFRSDGVEVSPPLEYSVVVKAEQVGKPLQLYLSKSDVRRVIDGHIELNYSIQYAGSPAAAQTRSAQQTIKLLEPTAPLLPALSIPGHTPGQGLNPSAFPTGVPVRINAYPGMSVGDQVFCYASAVPVDNEPSVQQVQVDASTIDKGSIEFSIDPQWFAKRNGEDIELLYQYSWIGTAMSSHSYATQVRAPLILPMPIVVGAVPESPVIPGQGQLDVTQLSVSGVTLRIDDNANFGPDDKVEMFWDGNGGTGFYSTSVPVTPGGRDFNIPPRYIPANFDRLVPVYYCVTLKGENDSQKSDVFNVRVLKLDDARYIGIQSKQAQQQAGRIIVSNVPPEGELFSFPQGWPYIHEGQILNAVMSGRNIAGQAHSFSIFDNHKITPEQAQDKNVFTYVSRAELQKFQPSEVAVQVIVTYETDVETKYRIANFRLAA</sequence>
<keyword evidence="2" id="KW-1185">Reference proteome</keyword>
<name>A0ABT6QXG6_9PSED</name>
<accession>A0ABT6QXG6</accession>
<comment type="caution">
    <text evidence="1">The sequence shown here is derived from an EMBL/GenBank/DDBJ whole genome shotgun (WGS) entry which is preliminary data.</text>
</comment>
<dbReference type="Proteomes" id="UP001159100">
    <property type="component" value="Unassembled WGS sequence"/>
</dbReference>